<dbReference type="Proteomes" id="UP000053237">
    <property type="component" value="Unassembled WGS sequence"/>
</dbReference>
<reference evidence="1 2" key="1">
    <citation type="submission" date="2012-05" db="EMBL/GenBank/DDBJ databases">
        <title>Recombination and specialization in a pathogen metapopulation.</title>
        <authorList>
            <person name="Gardiner A."/>
            <person name="Kemen E."/>
            <person name="Schultz-Larsen T."/>
            <person name="MacLean D."/>
            <person name="Van Oosterhout C."/>
            <person name="Jones J.D.G."/>
        </authorList>
    </citation>
    <scope>NUCLEOTIDE SEQUENCE [LARGE SCALE GENOMIC DNA]</scope>
    <source>
        <strain evidence="1 2">Ac Nc2</strain>
    </source>
</reference>
<organism evidence="1 2">
    <name type="scientific">Albugo candida</name>
    <dbReference type="NCBI Taxonomy" id="65357"/>
    <lineage>
        <taxon>Eukaryota</taxon>
        <taxon>Sar</taxon>
        <taxon>Stramenopiles</taxon>
        <taxon>Oomycota</taxon>
        <taxon>Peronosporomycetes</taxon>
        <taxon>Albuginales</taxon>
        <taxon>Albuginaceae</taxon>
        <taxon>Albugo</taxon>
    </lineage>
</organism>
<dbReference type="AlphaFoldDB" id="A0A024FTR9"/>
<accession>A0A024FTR9</accession>
<dbReference type="InParanoid" id="A0A024FTR9"/>
<protein>
    <submittedName>
        <fullName evidence="1">Uncharacterized protein</fullName>
    </submittedName>
</protein>
<evidence type="ECO:0000313" key="2">
    <source>
        <dbReference type="Proteomes" id="UP000053237"/>
    </source>
</evidence>
<dbReference type="EMBL" id="CAIX01000067">
    <property type="protein sequence ID" value="CCI10054.1"/>
    <property type="molecule type" value="Genomic_DNA"/>
</dbReference>
<proteinExistence type="predicted"/>
<sequence>MDGLMYRHPYHFAIRLLICQGPSRFFQQVQLETISENLAQVFDRLLAKNQTLLFSIRKRVKMEVRRISPSILCESKISLFSEKYIDRNSCAVNYEPSTISIHVQHQQQVEKEEEELLKRTITQNQFRYHQRTRHLQYSMCYSSEALIQRAERLLSKLNPKYIQDPSSCSRRK</sequence>
<keyword evidence="2" id="KW-1185">Reference proteome</keyword>
<gene>
    <name evidence="1" type="ORF">BN9_051140</name>
</gene>
<evidence type="ECO:0000313" key="1">
    <source>
        <dbReference type="EMBL" id="CCI10054.1"/>
    </source>
</evidence>
<comment type="caution">
    <text evidence="1">The sequence shown here is derived from an EMBL/GenBank/DDBJ whole genome shotgun (WGS) entry which is preliminary data.</text>
</comment>
<name>A0A024FTR9_9STRA</name>